<dbReference type="Proteomes" id="UP000736787">
    <property type="component" value="Unassembled WGS sequence"/>
</dbReference>
<evidence type="ECO:0000256" key="1">
    <source>
        <dbReference type="SAM" id="MobiDB-lite"/>
    </source>
</evidence>
<gene>
    <name evidence="2" type="ORF">PC117_g15301</name>
</gene>
<evidence type="ECO:0000313" key="3">
    <source>
        <dbReference type="Proteomes" id="UP000736787"/>
    </source>
</evidence>
<proteinExistence type="predicted"/>
<evidence type="ECO:0000313" key="2">
    <source>
        <dbReference type="EMBL" id="KAG2924901.1"/>
    </source>
</evidence>
<protein>
    <submittedName>
        <fullName evidence="2">Uncharacterized protein</fullName>
    </submittedName>
</protein>
<feature type="region of interest" description="Disordered" evidence="1">
    <location>
        <begin position="48"/>
        <end position="67"/>
    </location>
</feature>
<comment type="caution">
    <text evidence="2">The sequence shown here is derived from an EMBL/GenBank/DDBJ whole genome shotgun (WGS) entry which is preliminary data.</text>
</comment>
<dbReference type="VEuPathDB" id="FungiDB:PC110_g17987"/>
<name>A0A8T1CK27_9STRA</name>
<accession>A0A8T1CK27</accession>
<reference evidence="2" key="1">
    <citation type="submission" date="2018-10" db="EMBL/GenBank/DDBJ databases">
        <title>Effector identification in a new, highly contiguous assembly of the strawberry crown rot pathogen Phytophthora cactorum.</title>
        <authorList>
            <person name="Armitage A.D."/>
            <person name="Nellist C.F."/>
            <person name="Bates H."/>
            <person name="Vickerstaff R.J."/>
            <person name="Harrison R.J."/>
        </authorList>
    </citation>
    <scope>NUCLEOTIDE SEQUENCE</scope>
    <source>
        <strain evidence="2">4040</strain>
    </source>
</reference>
<dbReference type="EMBL" id="RCMK01000504">
    <property type="protein sequence ID" value="KAG2924901.1"/>
    <property type="molecule type" value="Genomic_DNA"/>
</dbReference>
<dbReference type="AlphaFoldDB" id="A0A8T1CK27"/>
<organism evidence="2 3">
    <name type="scientific">Phytophthora cactorum</name>
    <dbReference type="NCBI Taxonomy" id="29920"/>
    <lineage>
        <taxon>Eukaryota</taxon>
        <taxon>Sar</taxon>
        <taxon>Stramenopiles</taxon>
        <taxon>Oomycota</taxon>
        <taxon>Peronosporomycetes</taxon>
        <taxon>Peronosporales</taxon>
        <taxon>Peronosporaceae</taxon>
        <taxon>Phytophthora</taxon>
    </lineage>
</organism>
<sequence>MVLRAPTSPPRFSGAGFLKRSCYSLAPTEVPGAPEPYKVAGRASSARTWRSTYPASHHRKQRATAGGQTQTMLLKLVIDLRLRREKLNANVLAASRKG</sequence>